<dbReference type="PANTHER" id="PTHR33768">
    <property type="entry name" value="MIP11318P"/>
    <property type="match status" value="1"/>
</dbReference>
<accession>A0A078AKJ0</accession>
<sequence length="429" mass="49936">MYRAIPTSNKLLQKKWADKEREIHLSKLREIKPTVEIREPSQYKHLKKKLKKTQMLEDRYTEIERENRILLEKMTNIMQNNNKNASFPLSAGSVNAIQTASTQSTTQALGLQKKSLNREARKRELLKITMENQAFLRRLQDKQPNYNVYRWEEEEQDRKKILKNICEYDYIIDQPGVQSQMQSQSQTNYNSGPPDYIIKKKGALTTQPLYKKRGYTSDNNQNSQYDERALNGTHQRQQILYNGQDLFISAQHVERSDSFVIEIQNEKVQPLINEFKEDYALMAEHLKIMNKRMVLLNPVSFSVYNQVQKFTNRQASKSQSPDKQGIPQAEQIEANNESPLKVALEESPVKSQGRSQSLSPQQNRQSELQVEKTPSPQRQSIPPQQEQSQSKKSLKVESNEQQEVQVDDEPVELVQQQIVEDAAEDNEQQ</sequence>
<reference evidence="4 5" key="1">
    <citation type="submission" date="2014-06" db="EMBL/GenBank/DDBJ databases">
        <authorList>
            <person name="Swart Estienne"/>
        </authorList>
    </citation>
    <scope>NUCLEOTIDE SEQUENCE [LARGE SCALE GENOMIC DNA]</scope>
    <source>
        <strain evidence="4 5">130c</strain>
    </source>
</reference>
<evidence type="ECO:0000256" key="1">
    <source>
        <dbReference type="ARBA" id="ARBA00008315"/>
    </source>
</evidence>
<feature type="coiled-coil region" evidence="2">
    <location>
        <begin position="46"/>
        <end position="80"/>
    </location>
</feature>
<dbReference type="InterPro" id="IPR029488">
    <property type="entry name" value="Hmw/CFAP97"/>
</dbReference>
<dbReference type="InParanoid" id="A0A078AKJ0"/>
<proteinExistence type="inferred from homology"/>
<feature type="compositionally biased region" description="Polar residues" evidence="3">
    <location>
        <begin position="349"/>
        <end position="368"/>
    </location>
</feature>
<evidence type="ECO:0000313" key="4">
    <source>
        <dbReference type="EMBL" id="CDW81952.1"/>
    </source>
</evidence>
<keyword evidence="2" id="KW-0175">Coiled coil</keyword>
<feature type="compositionally biased region" description="Low complexity" evidence="3">
    <location>
        <begin position="374"/>
        <end position="390"/>
    </location>
</feature>
<dbReference type="PANTHER" id="PTHR33768:SF3">
    <property type="entry name" value="MIP11318P"/>
    <property type="match status" value="1"/>
</dbReference>
<dbReference type="InterPro" id="IPR038792">
    <property type="entry name" value="CFAP97D1/2"/>
</dbReference>
<dbReference type="AlphaFoldDB" id="A0A078AKJ0"/>
<evidence type="ECO:0000313" key="5">
    <source>
        <dbReference type="Proteomes" id="UP000039865"/>
    </source>
</evidence>
<organism evidence="4 5">
    <name type="scientific">Stylonychia lemnae</name>
    <name type="common">Ciliate</name>
    <dbReference type="NCBI Taxonomy" id="5949"/>
    <lineage>
        <taxon>Eukaryota</taxon>
        <taxon>Sar</taxon>
        <taxon>Alveolata</taxon>
        <taxon>Ciliophora</taxon>
        <taxon>Intramacronucleata</taxon>
        <taxon>Spirotrichea</taxon>
        <taxon>Stichotrichia</taxon>
        <taxon>Sporadotrichida</taxon>
        <taxon>Oxytrichidae</taxon>
        <taxon>Stylonychinae</taxon>
        <taxon>Stylonychia</taxon>
    </lineage>
</organism>
<dbReference type="EMBL" id="CCKQ01010441">
    <property type="protein sequence ID" value="CDW81952.1"/>
    <property type="molecule type" value="Genomic_DNA"/>
</dbReference>
<protein>
    <submittedName>
        <fullName evidence="4">Uncharacterized protein</fullName>
    </submittedName>
</protein>
<keyword evidence="5" id="KW-1185">Reference proteome</keyword>
<dbReference type="Pfam" id="PF13879">
    <property type="entry name" value="Hmw_CFAP97"/>
    <property type="match status" value="1"/>
</dbReference>
<feature type="region of interest" description="Disordered" evidence="3">
    <location>
        <begin position="344"/>
        <end position="411"/>
    </location>
</feature>
<gene>
    <name evidence="4" type="primary">Contig15663.g16687</name>
    <name evidence="4" type="ORF">STYLEM_10976</name>
</gene>
<evidence type="ECO:0000256" key="3">
    <source>
        <dbReference type="SAM" id="MobiDB-lite"/>
    </source>
</evidence>
<name>A0A078AKJ0_STYLE</name>
<dbReference type="Proteomes" id="UP000039865">
    <property type="component" value="Unassembled WGS sequence"/>
</dbReference>
<dbReference type="OrthoDB" id="292876at2759"/>
<comment type="similarity">
    <text evidence="1">Belongs to the CFAP97 family.</text>
</comment>
<evidence type="ECO:0000256" key="2">
    <source>
        <dbReference type="SAM" id="Coils"/>
    </source>
</evidence>